<keyword evidence="1" id="KW-0472">Membrane</keyword>
<dbReference type="AlphaFoldDB" id="A0A7R9CR05"/>
<keyword evidence="1" id="KW-1133">Transmembrane helix</keyword>
<proteinExistence type="predicted"/>
<name>A0A7R9CR05_TIMCR</name>
<dbReference type="PANTHER" id="PTHR15599:SF1">
    <property type="entry name" value="RADIAL SPOKE HEAD 14 HOMOLOG"/>
    <property type="match status" value="1"/>
</dbReference>
<dbReference type="PANTHER" id="PTHR15599">
    <property type="entry name" value="RTDR1"/>
    <property type="match status" value="1"/>
</dbReference>
<reference evidence="2" key="1">
    <citation type="submission" date="2020-11" db="EMBL/GenBank/DDBJ databases">
        <authorList>
            <person name="Tran Van P."/>
        </authorList>
    </citation>
    <scope>NUCLEOTIDE SEQUENCE</scope>
</reference>
<dbReference type="EMBL" id="OC318098">
    <property type="protein sequence ID" value="CAD7400547.1"/>
    <property type="molecule type" value="Genomic_DNA"/>
</dbReference>
<organism evidence="2">
    <name type="scientific">Timema cristinae</name>
    <name type="common">Walking stick</name>
    <dbReference type="NCBI Taxonomy" id="61476"/>
    <lineage>
        <taxon>Eukaryota</taxon>
        <taxon>Metazoa</taxon>
        <taxon>Ecdysozoa</taxon>
        <taxon>Arthropoda</taxon>
        <taxon>Hexapoda</taxon>
        <taxon>Insecta</taxon>
        <taxon>Pterygota</taxon>
        <taxon>Neoptera</taxon>
        <taxon>Polyneoptera</taxon>
        <taxon>Phasmatodea</taxon>
        <taxon>Timematodea</taxon>
        <taxon>Timematoidea</taxon>
        <taxon>Timematidae</taxon>
        <taxon>Timema</taxon>
    </lineage>
</organism>
<protein>
    <submittedName>
        <fullName evidence="2">Uncharacterized protein</fullName>
    </submittedName>
</protein>
<sequence>MDESKRQEVCTVVAHDRATQTTMVFPSSHVECLGAGRAKSHIFVINPGDNGLLVRDERKHFRGNIAAFMWKKCVNPSPPRSVDPTDRDVVVSSLWIRVKRSVARRQVTVRLTLFRVRSMFWGPLLAVLYLVFCQSSLEYPLRVKNALRRAQYSNLALVINRDTKYYDLEPPILKLQSTIPNIYGPHVDVTRAKVAFGHWALPKLRRELHDDDPLIVSQAINSLADLIHDPEKSFEAIRLHFVPRLVDLMVHKDAFLRKRCAEIMTTLASQAVGREAILKNPAVITNMAITVHDDQPEVRLKASQAVEMIARTYQGTVILNNANFVPLLASKMMHEIDDIVLIQLMILEHLLTTEYVVGEAIDQGTMGLMEVLMNRQRPDVVARAISCLQLLLMHPSGKTIAVTTNLTHGLKRTLFSEDREVHTMATAALMFITITTIGKKEALKVNIMDRLLELASDFNCKELQINCVKTLTNMAEAPEGRKKLLENYIPTIEAIRTLKDQDLERHISTLLDTVHWKP</sequence>
<dbReference type="Gene3D" id="1.25.10.10">
    <property type="entry name" value="Leucine-rich Repeat Variant"/>
    <property type="match status" value="1"/>
</dbReference>
<dbReference type="SUPFAM" id="SSF48371">
    <property type="entry name" value="ARM repeat"/>
    <property type="match status" value="1"/>
</dbReference>
<feature type="transmembrane region" description="Helical" evidence="1">
    <location>
        <begin position="114"/>
        <end position="132"/>
    </location>
</feature>
<accession>A0A7R9CR05</accession>
<dbReference type="InterPro" id="IPR016024">
    <property type="entry name" value="ARM-type_fold"/>
</dbReference>
<dbReference type="InterPro" id="IPR042856">
    <property type="entry name" value="RSP14"/>
</dbReference>
<keyword evidence="1" id="KW-0812">Transmembrane</keyword>
<evidence type="ECO:0000256" key="1">
    <source>
        <dbReference type="SAM" id="Phobius"/>
    </source>
</evidence>
<gene>
    <name evidence="2" type="ORF">TCEB3V08_LOCUS5572</name>
</gene>
<evidence type="ECO:0000313" key="2">
    <source>
        <dbReference type="EMBL" id="CAD7400547.1"/>
    </source>
</evidence>
<dbReference type="InterPro" id="IPR011989">
    <property type="entry name" value="ARM-like"/>
</dbReference>